<feature type="compositionally biased region" description="Low complexity" evidence="1">
    <location>
        <begin position="33"/>
        <end position="43"/>
    </location>
</feature>
<feature type="transmembrane region" description="Helical" evidence="2">
    <location>
        <begin position="152"/>
        <end position="173"/>
    </location>
</feature>
<gene>
    <name evidence="4" type="ORF">MKK02DRAFT_39631</name>
</gene>
<dbReference type="GeneID" id="77729901"/>
<feature type="domain" description="DUF7719" evidence="3">
    <location>
        <begin position="152"/>
        <end position="224"/>
    </location>
</feature>
<organism evidence="4 5">
    <name type="scientific">Dioszegia hungarica</name>
    <dbReference type="NCBI Taxonomy" id="4972"/>
    <lineage>
        <taxon>Eukaryota</taxon>
        <taxon>Fungi</taxon>
        <taxon>Dikarya</taxon>
        <taxon>Basidiomycota</taxon>
        <taxon>Agaricomycotina</taxon>
        <taxon>Tremellomycetes</taxon>
        <taxon>Tremellales</taxon>
        <taxon>Bulleribasidiaceae</taxon>
        <taxon>Dioszegia</taxon>
    </lineage>
</organism>
<feature type="transmembrane region" description="Helical" evidence="2">
    <location>
        <begin position="88"/>
        <end position="110"/>
    </location>
</feature>
<keyword evidence="5" id="KW-1185">Reference proteome</keyword>
<evidence type="ECO:0000313" key="4">
    <source>
        <dbReference type="EMBL" id="KAI9639332.1"/>
    </source>
</evidence>
<proteinExistence type="predicted"/>
<comment type="caution">
    <text evidence="4">The sequence shown here is derived from an EMBL/GenBank/DDBJ whole genome shotgun (WGS) entry which is preliminary data.</text>
</comment>
<protein>
    <recommendedName>
        <fullName evidence="3">DUF7719 domain-containing protein</fullName>
    </recommendedName>
</protein>
<evidence type="ECO:0000259" key="3">
    <source>
        <dbReference type="Pfam" id="PF24841"/>
    </source>
</evidence>
<evidence type="ECO:0000256" key="2">
    <source>
        <dbReference type="SAM" id="Phobius"/>
    </source>
</evidence>
<dbReference type="InterPro" id="IPR056136">
    <property type="entry name" value="DUF7719"/>
</dbReference>
<dbReference type="EMBL" id="JAKWFO010000001">
    <property type="protein sequence ID" value="KAI9639332.1"/>
    <property type="molecule type" value="Genomic_DNA"/>
</dbReference>
<dbReference type="AlphaFoldDB" id="A0AA38HDT2"/>
<dbReference type="PANTHER" id="PTHR37846:SF1">
    <property type="entry name" value="DEACETYLASE-LIKE PROTEIN"/>
    <property type="match status" value="1"/>
</dbReference>
<keyword evidence="2" id="KW-0812">Transmembrane</keyword>
<evidence type="ECO:0000313" key="5">
    <source>
        <dbReference type="Proteomes" id="UP001164286"/>
    </source>
</evidence>
<name>A0AA38HDT2_9TREE</name>
<accession>A0AA38HDT2</accession>
<feature type="transmembrane region" description="Helical" evidence="2">
    <location>
        <begin position="193"/>
        <end position="220"/>
    </location>
</feature>
<keyword evidence="2" id="KW-1133">Transmembrane helix</keyword>
<dbReference type="Pfam" id="PF24841">
    <property type="entry name" value="DUF7719"/>
    <property type="match status" value="1"/>
</dbReference>
<reference evidence="4" key="1">
    <citation type="journal article" date="2022" name="G3 (Bethesda)">
        <title>High quality genome of the basidiomycete yeast Dioszegia hungarica PDD-24b-2 isolated from cloud water.</title>
        <authorList>
            <person name="Jarrige D."/>
            <person name="Haridas S."/>
            <person name="Bleykasten-Grosshans C."/>
            <person name="Joly M."/>
            <person name="Nadalig T."/>
            <person name="Sancelme M."/>
            <person name="Vuilleumier S."/>
            <person name="Grigoriev I.V."/>
            <person name="Amato P."/>
            <person name="Bringel F."/>
        </authorList>
    </citation>
    <scope>NUCLEOTIDE SEQUENCE</scope>
    <source>
        <strain evidence="4">PDD-24b-2</strain>
    </source>
</reference>
<keyword evidence="2" id="KW-0472">Membrane</keyword>
<evidence type="ECO:0000256" key="1">
    <source>
        <dbReference type="SAM" id="MobiDB-lite"/>
    </source>
</evidence>
<sequence length="227" mass="24964">MAIVEAVPDEPSTPSSTRQRRKPQSNTIPLVHPSTLPSSSAAPLIPPSPDGEYRQASPTPSEIDELLRAGGVVPEPADERERDIWDEVFDTAILTIPFSFLYLLLDILVYMQYSFKPKTADIVAHMARAVPTLAMITWYTSKYSTHFATNPLLMTASLFTGCRLIWLLNKASWGVVTAQASLPPFTKAPAMGAVWTLTIVQLPLSRAVLCLFGVAAWCWCTGMKLQT</sequence>
<dbReference type="RefSeq" id="XP_052949109.1">
    <property type="nucleotide sequence ID" value="XM_053090696.1"/>
</dbReference>
<dbReference type="PANTHER" id="PTHR37846">
    <property type="entry name" value="YALI0B21296P"/>
    <property type="match status" value="1"/>
</dbReference>
<dbReference type="Proteomes" id="UP001164286">
    <property type="component" value="Unassembled WGS sequence"/>
</dbReference>
<feature type="region of interest" description="Disordered" evidence="1">
    <location>
        <begin position="1"/>
        <end position="60"/>
    </location>
</feature>